<keyword evidence="4 12" id="KW-0349">Heme</keyword>
<reference evidence="13 14" key="1">
    <citation type="submission" date="2024-05" db="EMBL/GenBank/DDBJ databases">
        <title>A draft genome resource for the thread blight pathogen Marasmius tenuissimus strain MS-2.</title>
        <authorList>
            <person name="Yulfo-Soto G.E."/>
            <person name="Baruah I.K."/>
            <person name="Amoako-Attah I."/>
            <person name="Bukari Y."/>
            <person name="Meinhardt L.W."/>
            <person name="Bailey B.A."/>
            <person name="Cohen S.P."/>
        </authorList>
    </citation>
    <scope>NUCLEOTIDE SEQUENCE [LARGE SCALE GENOMIC DNA]</scope>
    <source>
        <strain evidence="13 14">MS-2</strain>
    </source>
</reference>
<comment type="cofactor">
    <cofactor evidence="1">
        <name>heme</name>
        <dbReference type="ChEBI" id="CHEBI:30413"/>
    </cofactor>
</comment>
<evidence type="ECO:0000256" key="6">
    <source>
        <dbReference type="ARBA" id="ARBA00022723"/>
    </source>
</evidence>
<keyword evidence="10 12" id="KW-0503">Monooxygenase</keyword>
<evidence type="ECO:0000256" key="5">
    <source>
        <dbReference type="ARBA" id="ARBA00022692"/>
    </source>
</evidence>
<dbReference type="InterPro" id="IPR002401">
    <property type="entry name" value="Cyt_P450_E_grp-I"/>
</dbReference>
<evidence type="ECO:0000256" key="7">
    <source>
        <dbReference type="ARBA" id="ARBA00022989"/>
    </source>
</evidence>
<proteinExistence type="inferred from homology"/>
<evidence type="ECO:0000256" key="12">
    <source>
        <dbReference type="RuleBase" id="RU000461"/>
    </source>
</evidence>
<evidence type="ECO:0000256" key="4">
    <source>
        <dbReference type="ARBA" id="ARBA00022617"/>
    </source>
</evidence>
<keyword evidence="5" id="KW-0812">Transmembrane</keyword>
<keyword evidence="7" id="KW-1133">Transmembrane helix</keyword>
<evidence type="ECO:0000256" key="2">
    <source>
        <dbReference type="ARBA" id="ARBA00004370"/>
    </source>
</evidence>
<dbReference type="Proteomes" id="UP001437256">
    <property type="component" value="Unassembled WGS sequence"/>
</dbReference>
<accession>A0ABR2ZEB4</accession>
<gene>
    <name evidence="13" type="ORF">AAF712_013236</name>
</gene>
<dbReference type="PANTHER" id="PTHR46206:SF5">
    <property type="entry name" value="P450, PUTATIVE (EUROFUNG)-RELATED"/>
    <property type="match status" value="1"/>
</dbReference>
<comment type="similarity">
    <text evidence="3 12">Belongs to the cytochrome P450 family.</text>
</comment>
<evidence type="ECO:0000256" key="9">
    <source>
        <dbReference type="ARBA" id="ARBA00023004"/>
    </source>
</evidence>
<evidence type="ECO:0000256" key="10">
    <source>
        <dbReference type="ARBA" id="ARBA00023033"/>
    </source>
</evidence>
<comment type="caution">
    <text evidence="13">The sequence shown here is derived from an EMBL/GenBank/DDBJ whole genome shotgun (WGS) entry which is preliminary data.</text>
</comment>
<name>A0ABR2ZEB4_9AGAR</name>
<keyword evidence="14" id="KW-1185">Reference proteome</keyword>
<evidence type="ECO:0000313" key="14">
    <source>
        <dbReference type="Proteomes" id="UP001437256"/>
    </source>
</evidence>
<evidence type="ECO:0000256" key="11">
    <source>
        <dbReference type="ARBA" id="ARBA00023136"/>
    </source>
</evidence>
<sequence>MGSADIFSSYAFVWKFIVDGRDLAEAGCRKYPGKLFKIPDIDSWTVIVNGPRFLENVRKAPEEMLSAMDTVENLLKMKYTVSPRSMINPYHVQVVRTPLTQNINARLNDVHDEIVTAFNDHIPVKDGEFYYLHPSGIVVRAANRLLVGLPLCKFGPSNFAFVNFMSLLLGREPDYCDLNLDFTINVIANSILIGLFPKILHPIVGRIFTARRSMLRRGMRHLGPIVRERLDLYHRYGKAYPDMPNDSIDWIIDVNAQVGEDWQKGSVEDIVLQILFINFTAIHTSSEMAFTHALFHLTTNPQLVSSLREELEMAIERYGWCRSTIGKLRLMDSFLKESQRHFGAAVTGSLRIARKDFTFSDGTVVPAGTKLAAPSYFILHNEANYSDPGAFKPTRFSDLREKEEDAKHLLITPTLEWVTWGLGAHACPGRFFAVNELKMMFSHLLLTYDVKLKGDGGFPPSNFAMGSLSPNQKAKVLFRKRTTQPIS</sequence>
<evidence type="ECO:0000256" key="3">
    <source>
        <dbReference type="ARBA" id="ARBA00010617"/>
    </source>
</evidence>
<evidence type="ECO:0000313" key="13">
    <source>
        <dbReference type="EMBL" id="KAL0060000.1"/>
    </source>
</evidence>
<dbReference type="InterPro" id="IPR036396">
    <property type="entry name" value="Cyt_P450_sf"/>
</dbReference>
<evidence type="ECO:0000256" key="8">
    <source>
        <dbReference type="ARBA" id="ARBA00023002"/>
    </source>
</evidence>
<dbReference type="InterPro" id="IPR001128">
    <property type="entry name" value="Cyt_P450"/>
</dbReference>
<comment type="subcellular location">
    <subcellularLocation>
        <location evidence="2">Membrane</location>
    </subcellularLocation>
</comment>
<dbReference type="CDD" id="cd11041">
    <property type="entry name" value="CYP503A1-like"/>
    <property type="match status" value="1"/>
</dbReference>
<keyword evidence="6 12" id="KW-0479">Metal-binding</keyword>
<dbReference type="SUPFAM" id="SSF48264">
    <property type="entry name" value="Cytochrome P450"/>
    <property type="match status" value="1"/>
</dbReference>
<evidence type="ECO:0000256" key="1">
    <source>
        <dbReference type="ARBA" id="ARBA00001971"/>
    </source>
</evidence>
<evidence type="ECO:0008006" key="15">
    <source>
        <dbReference type="Google" id="ProtNLM"/>
    </source>
</evidence>
<dbReference type="PANTHER" id="PTHR46206">
    <property type="entry name" value="CYTOCHROME P450"/>
    <property type="match status" value="1"/>
</dbReference>
<keyword evidence="8 12" id="KW-0560">Oxidoreductase</keyword>
<dbReference type="Gene3D" id="1.10.630.10">
    <property type="entry name" value="Cytochrome P450"/>
    <property type="match status" value="1"/>
</dbReference>
<dbReference type="PROSITE" id="PS00086">
    <property type="entry name" value="CYTOCHROME_P450"/>
    <property type="match status" value="1"/>
</dbReference>
<dbReference type="EMBL" id="JBBXMP010000197">
    <property type="protein sequence ID" value="KAL0060000.1"/>
    <property type="molecule type" value="Genomic_DNA"/>
</dbReference>
<dbReference type="InterPro" id="IPR017972">
    <property type="entry name" value="Cyt_P450_CS"/>
</dbReference>
<keyword evidence="9 12" id="KW-0408">Iron</keyword>
<dbReference type="Pfam" id="PF00067">
    <property type="entry name" value="p450"/>
    <property type="match status" value="1"/>
</dbReference>
<keyword evidence="11" id="KW-0472">Membrane</keyword>
<dbReference type="PRINTS" id="PR00463">
    <property type="entry name" value="EP450I"/>
</dbReference>
<protein>
    <recommendedName>
        <fullName evidence="15">Cytochrome P450</fullName>
    </recommendedName>
</protein>
<organism evidence="13 14">
    <name type="scientific">Marasmius tenuissimus</name>
    <dbReference type="NCBI Taxonomy" id="585030"/>
    <lineage>
        <taxon>Eukaryota</taxon>
        <taxon>Fungi</taxon>
        <taxon>Dikarya</taxon>
        <taxon>Basidiomycota</taxon>
        <taxon>Agaricomycotina</taxon>
        <taxon>Agaricomycetes</taxon>
        <taxon>Agaricomycetidae</taxon>
        <taxon>Agaricales</taxon>
        <taxon>Marasmiineae</taxon>
        <taxon>Marasmiaceae</taxon>
        <taxon>Marasmius</taxon>
    </lineage>
</organism>